<name>A0A382CHM1_9ZZZZ</name>
<dbReference type="AlphaFoldDB" id="A0A382CHM1"/>
<proteinExistence type="predicted"/>
<gene>
    <name evidence="1" type="ORF">METZ01_LOCUS178404</name>
</gene>
<protein>
    <submittedName>
        <fullName evidence="1">Uncharacterized protein</fullName>
    </submittedName>
</protein>
<accession>A0A382CHM1</accession>
<organism evidence="1">
    <name type="scientific">marine metagenome</name>
    <dbReference type="NCBI Taxonomy" id="408172"/>
    <lineage>
        <taxon>unclassified sequences</taxon>
        <taxon>metagenomes</taxon>
        <taxon>ecological metagenomes</taxon>
    </lineage>
</organism>
<dbReference type="EMBL" id="UINC01034542">
    <property type="protein sequence ID" value="SVB25550.1"/>
    <property type="molecule type" value="Genomic_DNA"/>
</dbReference>
<reference evidence="1" key="1">
    <citation type="submission" date="2018-05" db="EMBL/GenBank/DDBJ databases">
        <authorList>
            <person name="Lanie J.A."/>
            <person name="Ng W.-L."/>
            <person name="Kazmierczak K.M."/>
            <person name="Andrzejewski T.M."/>
            <person name="Davidsen T.M."/>
            <person name="Wayne K.J."/>
            <person name="Tettelin H."/>
            <person name="Glass J.I."/>
            <person name="Rusch D."/>
            <person name="Podicherti R."/>
            <person name="Tsui H.-C.T."/>
            <person name="Winkler M.E."/>
        </authorList>
    </citation>
    <scope>NUCLEOTIDE SEQUENCE</scope>
</reference>
<sequence>MIPYILTDDSLTVVLNGESFTMNKSNPAFLNALQALESDDAQKLEAMFDTPKAVTEYVDGNIEVTSAGEVKYKGSEVHNHVVGRILSFMSEGLPYKPLVKFLEKLMENPSRRSTEELYRFLEHRQMPLTPDGNFLAYKGIREDYTDWYSGKFSNKVGETLEMPRNGVCDDASYGCSSGFHAGSLEYAEGYGRGGHLMVVEINPKDVVSVPHDCDCQKLRTAKYKVVDHYKTKLADTYCDEYYEDDSDDESGESYDDGYDAGYQAAIEKVKANL</sequence>
<evidence type="ECO:0000313" key="1">
    <source>
        <dbReference type="EMBL" id="SVB25550.1"/>
    </source>
</evidence>